<feature type="transmembrane region" description="Helical" evidence="1">
    <location>
        <begin position="25"/>
        <end position="45"/>
    </location>
</feature>
<organism evidence="2 4">
    <name type="scientific">Paenibacillus barcinonensis</name>
    <dbReference type="NCBI Taxonomy" id="198119"/>
    <lineage>
        <taxon>Bacteria</taxon>
        <taxon>Bacillati</taxon>
        <taxon>Bacillota</taxon>
        <taxon>Bacilli</taxon>
        <taxon>Bacillales</taxon>
        <taxon>Paenibacillaceae</taxon>
        <taxon>Paenibacillus</taxon>
    </lineage>
</organism>
<evidence type="ECO:0000256" key="1">
    <source>
        <dbReference type="SAM" id="Phobius"/>
    </source>
</evidence>
<dbReference type="Proteomes" id="UP000247790">
    <property type="component" value="Unassembled WGS sequence"/>
</dbReference>
<evidence type="ECO:0000313" key="3">
    <source>
        <dbReference type="EMBL" id="QKS58699.1"/>
    </source>
</evidence>
<reference evidence="2 4" key="1">
    <citation type="submission" date="2018-06" db="EMBL/GenBank/DDBJ databases">
        <title>Genomic Encyclopedia of Type Strains, Phase III (KMG-III): the genomes of soil and plant-associated and newly described type strains.</title>
        <authorList>
            <person name="Whitman W."/>
        </authorList>
    </citation>
    <scope>NUCLEOTIDE SEQUENCE [LARGE SCALE GENOMIC DNA]</scope>
    <source>
        <strain evidence="2 4">CECT 7022</strain>
    </source>
</reference>
<proteinExistence type="predicted"/>
<dbReference type="Proteomes" id="UP000509327">
    <property type="component" value="Chromosome"/>
</dbReference>
<dbReference type="EMBL" id="QJSW01000008">
    <property type="protein sequence ID" value="PYE48612.1"/>
    <property type="molecule type" value="Genomic_DNA"/>
</dbReference>
<dbReference type="AlphaFoldDB" id="A0A2V4V9E0"/>
<dbReference type="OrthoDB" id="2679013at2"/>
<evidence type="ECO:0000313" key="4">
    <source>
        <dbReference type="Proteomes" id="UP000247790"/>
    </source>
</evidence>
<sequence length="173" mass="19999">MNKQRRVSETDQRLYAIGTQKKPRLLHWVILFMFMFGVGIIWDVATVHGEGIELNVNAQKAWDTLLNKADAATKRSLLQAYESVGKWKTQEGQWQQKIKQLHKANTDELMRLRRLIRETDAAKLAALQESLDHTQARYEPLFNLYSSLNRQLSAAKGLRTRSGGLPFNPRPRR</sequence>
<dbReference type="RefSeq" id="WP_110897266.1">
    <property type="nucleotide sequence ID" value="NZ_CP054614.1"/>
</dbReference>
<dbReference type="EMBL" id="CP054614">
    <property type="protein sequence ID" value="QKS58699.1"/>
    <property type="molecule type" value="Genomic_DNA"/>
</dbReference>
<keyword evidence="1" id="KW-0472">Membrane</keyword>
<protein>
    <submittedName>
        <fullName evidence="2">Uncharacterized protein</fullName>
    </submittedName>
</protein>
<reference evidence="3 5" key="2">
    <citation type="submission" date="2020-06" db="EMBL/GenBank/DDBJ databases">
        <title>Complete genome of Paenibacillus barcinonensis KACC11450.</title>
        <authorList>
            <person name="Kim M."/>
            <person name="Park Y.-J."/>
            <person name="Shin J.-H."/>
        </authorList>
    </citation>
    <scope>NUCLEOTIDE SEQUENCE [LARGE SCALE GENOMIC DNA]</scope>
    <source>
        <strain evidence="3 5">KACC11450</strain>
    </source>
</reference>
<gene>
    <name evidence="2" type="ORF">DFQ00_108204</name>
    <name evidence="3" type="ORF">HUB98_22390</name>
</gene>
<evidence type="ECO:0000313" key="2">
    <source>
        <dbReference type="EMBL" id="PYE48612.1"/>
    </source>
</evidence>
<name>A0A2V4V9E0_PAEBA</name>
<evidence type="ECO:0000313" key="5">
    <source>
        <dbReference type="Proteomes" id="UP000509327"/>
    </source>
</evidence>
<keyword evidence="5" id="KW-1185">Reference proteome</keyword>
<keyword evidence="1" id="KW-1133">Transmembrane helix</keyword>
<accession>A0A2V4V9E0</accession>
<keyword evidence="1" id="KW-0812">Transmembrane</keyword>